<feature type="transmembrane region" description="Helical" evidence="1">
    <location>
        <begin position="313"/>
        <end position="332"/>
    </location>
</feature>
<sequence>MKTLLVFLMSPFFLAALYDTIFYLPSSTLDIYPDLNGIYTFFLISQVLIYFCLAVCFTCLYNKNQLRFKSHTIVFSNMNRGINAFFYLVLIATCACLFLYLFYSVFGDFNFSQLLTHNAEFYAKSKVGTAWVFFVYQFLIFLMLYDIYKSGFRGYKVCILLLAILLIALTGGRSTIISYLVFIGFIYFFVYDKKVRISLVLIFVVLFIAIVSGNSLLRHGQNTSFIDYVNSDAFKLDFNSSFVLQDSIDYVHSNNDHYFVALEDAYYAFIPRRVMPSKPVSTSETRLVYSDMLSDGRTTNITFGVYGNMIINFGYGGLFLGLLCLFLANYKYIKVCSRLAYRKATDFIFLFIFMMFVLILRGGFFNMRIVLSLIVVTAAVIVYESLRSLRLLR</sequence>
<evidence type="ECO:0000313" key="3">
    <source>
        <dbReference type="Proteomes" id="UP000095039"/>
    </source>
</evidence>
<feature type="transmembrane region" description="Helical" evidence="1">
    <location>
        <begin position="369"/>
        <end position="386"/>
    </location>
</feature>
<feature type="transmembrane region" description="Helical" evidence="1">
    <location>
        <begin position="39"/>
        <end position="61"/>
    </location>
</feature>
<evidence type="ECO:0000313" key="2">
    <source>
        <dbReference type="EMBL" id="OEE61106.1"/>
    </source>
</evidence>
<feature type="transmembrane region" description="Helical" evidence="1">
    <location>
        <begin position="344"/>
        <end position="363"/>
    </location>
</feature>
<reference evidence="2 3" key="1">
    <citation type="journal article" date="2012" name="Science">
        <title>Ecological populations of bacteria act as socially cohesive units of antibiotic production and resistance.</title>
        <authorList>
            <person name="Cordero O.X."/>
            <person name="Wildschutte H."/>
            <person name="Kirkup B."/>
            <person name="Proehl S."/>
            <person name="Ngo L."/>
            <person name="Hussain F."/>
            <person name="Le Roux F."/>
            <person name="Mincer T."/>
            <person name="Polz M.F."/>
        </authorList>
    </citation>
    <scope>NUCLEOTIDE SEQUENCE [LARGE SCALE GENOMIC DNA]</scope>
    <source>
        <strain evidence="2 3">FF-454</strain>
    </source>
</reference>
<dbReference type="NCBIfam" id="TIGR04370">
    <property type="entry name" value="glyco_rpt_poly"/>
    <property type="match status" value="1"/>
</dbReference>
<protein>
    <recommendedName>
        <fullName evidence="4">Oligosaccharide repeat unit polymerase</fullName>
    </recommendedName>
</protein>
<proteinExistence type="predicted"/>
<feature type="transmembrane region" description="Helical" evidence="1">
    <location>
        <begin position="176"/>
        <end position="192"/>
    </location>
</feature>
<keyword evidence="1" id="KW-0472">Membrane</keyword>
<gene>
    <name evidence="2" type="ORF">A1OK_22110</name>
</gene>
<keyword evidence="1" id="KW-1133">Transmembrane helix</keyword>
<feature type="transmembrane region" description="Helical" evidence="1">
    <location>
        <begin position="199"/>
        <end position="217"/>
    </location>
</feature>
<keyword evidence="3" id="KW-1185">Reference proteome</keyword>
<evidence type="ECO:0000256" key="1">
    <source>
        <dbReference type="SAM" id="Phobius"/>
    </source>
</evidence>
<feature type="transmembrane region" description="Helical" evidence="1">
    <location>
        <begin position="126"/>
        <end position="145"/>
    </location>
</feature>
<name>A0A1E5C6J4_9GAMM</name>
<dbReference type="RefSeq" id="WP_016960215.1">
    <property type="nucleotide sequence ID" value="NZ_AJWN02000057.1"/>
</dbReference>
<accession>A0A1E5C6J4</accession>
<keyword evidence="1" id="KW-0812">Transmembrane</keyword>
<organism evidence="2 3">
    <name type="scientific">Enterovibrio norvegicus FF-454</name>
    <dbReference type="NCBI Taxonomy" id="1185651"/>
    <lineage>
        <taxon>Bacteria</taxon>
        <taxon>Pseudomonadati</taxon>
        <taxon>Pseudomonadota</taxon>
        <taxon>Gammaproteobacteria</taxon>
        <taxon>Vibrionales</taxon>
        <taxon>Vibrionaceae</taxon>
        <taxon>Enterovibrio</taxon>
    </lineage>
</organism>
<comment type="caution">
    <text evidence="2">The sequence shown here is derived from an EMBL/GenBank/DDBJ whole genome shotgun (WGS) entry which is preliminary data.</text>
</comment>
<feature type="transmembrane region" description="Helical" evidence="1">
    <location>
        <begin position="152"/>
        <end position="170"/>
    </location>
</feature>
<dbReference type="AlphaFoldDB" id="A0A1E5C6J4"/>
<dbReference type="EMBL" id="AJWN02000057">
    <property type="protein sequence ID" value="OEE61106.1"/>
    <property type="molecule type" value="Genomic_DNA"/>
</dbReference>
<evidence type="ECO:0008006" key="4">
    <source>
        <dbReference type="Google" id="ProtNLM"/>
    </source>
</evidence>
<feature type="transmembrane region" description="Helical" evidence="1">
    <location>
        <begin position="82"/>
        <end position="106"/>
    </location>
</feature>
<dbReference type="Proteomes" id="UP000095039">
    <property type="component" value="Unassembled WGS sequence"/>
</dbReference>